<evidence type="ECO:0000313" key="7">
    <source>
        <dbReference type="Proteomes" id="UP000238206"/>
    </source>
</evidence>
<dbReference type="Proteomes" id="UP000238206">
    <property type="component" value="Unassembled WGS sequence"/>
</dbReference>
<feature type="transmembrane region" description="Helical" evidence="5">
    <location>
        <begin position="28"/>
        <end position="51"/>
    </location>
</feature>
<name>A0A2S8I824_BURCE</name>
<proteinExistence type="predicted"/>
<dbReference type="GO" id="GO:0030255">
    <property type="term" value="P:protein secretion by the type IV secretion system"/>
    <property type="evidence" value="ECO:0007669"/>
    <property type="project" value="InterPro"/>
</dbReference>
<dbReference type="GO" id="GO:0016020">
    <property type="term" value="C:membrane"/>
    <property type="evidence" value="ECO:0007669"/>
    <property type="project" value="UniProtKB-SubCell"/>
</dbReference>
<dbReference type="EMBL" id="PUIQ01000062">
    <property type="protein sequence ID" value="PQP10848.1"/>
    <property type="molecule type" value="Genomic_DNA"/>
</dbReference>
<comment type="subcellular location">
    <subcellularLocation>
        <location evidence="1">Membrane</location>
        <topology evidence="1">Multi-pass membrane protein</topology>
    </subcellularLocation>
</comment>
<dbReference type="InterPro" id="IPR007688">
    <property type="entry name" value="Conjugal_tfr_TrbL/VirB6"/>
</dbReference>
<keyword evidence="3 5" id="KW-1133">Transmembrane helix</keyword>
<evidence type="ECO:0000256" key="4">
    <source>
        <dbReference type="ARBA" id="ARBA00023136"/>
    </source>
</evidence>
<gene>
    <name evidence="6" type="ORF">C5615_32825</name>
</gene>
<feature type="transmembrane region" description="Helical" evidence="5">
    <location>
        <begin position="234"/>
        <end position="256"/>
    </location>
</feature>
<accession>A0A2S8I824</accession>
<keyword evidence="2 5" id="KW-0812">Transmembrane</keyword>
<feature type="transmembrane region" description="Helical" evidence="5">
    <location>
        <begin position="201"/>
        <end position="222"/>
    </location>
</feature>
<evidence type="ECO:0000256" key="1">
    <source>
        <dbReference type="ARBA" id="ARBA00004141"/>
    </source>
</evidence>
<keyword evidence="4 5" id="KW-0472">Membrane</keyword>
<evidence type="ECO:0000256" key="5">
    <source>
        <dbReference type="SAM" id="Phobius"/>
    </source>
</evidence>
<evidence type="ECO:0000256" key="2">
    <source>
        <dbReference type="ARBA" id="ARBA00022692"/>
    </source>
</evidence>
<evidence type="ECO:0000256" key="3">
    <source>
        <dbReference type="ARBA" id="ARBA00022989"/>
    </source>
</evidence>
<organism evidence="6 7">
    <name type="scientific">Burkholderia cepacia</name>
    <name type="common">Pseudomonas cepacia</name>
    <dbReference type="NCBI Taxonomy" id="292"/>
    <lineage>
        <taxon>Bacteria</taxon>
        <taxon>Pseudomonadati</taxon>
        <taxon>Pseudomonadota</taxon>
        <taxon>Betaproteobacteria</taxon>
        <taxon>Burkholderiales</taxon>
        <taxon>Burkholderiaceae</taxon>
        <taxon>Burkholderia</taxon>
        <taxon>Burkholderia cepacia complex</taxon>
    </lineage>
</organism>
<feature type="transmembrane region" description="Helical" evidence="5">
    <location>
        <begin position="63"/>
        <end position="83"/>
    </location>
</feature>
<feature type="transmembrane region" description="Helical" evidence="5">
    <location>
        <begin position="170"/>
        <end position="189"/>
    </location>
</feature>
<protein>
    <submittedName>
        <fullName evidence="6">Conjugal transfer protein TrbL</fullName>
    </submittedName>
</protein>
<sequence>MQLTIFTDMFNAFDKDVLNTISTGSAKMISLISPLVAAGFSLYVLLILVSYWRGHENQPIVDFLLKMAAWAAVLTAGMNISYYSEYVVPFFNGLGDDLSRALMGGNDLSNGLDTLLSLYFDAIKSLYEGLSITDIGLYIEVSVLAACIILVGVPFLAIAAAYIILAKFALGLLLALGPAFVVAALFPATRQFFQNWVGQCLNYGILVALFGALGAIEVRFMTSVLPTSFSAKDVMLTYAIEGKIVGAGLVFIVVSLSMPSLASQLAGGVGISSMVGKIGNAASAAMKAMKLMGGGRGGASAAPSNSLGRA</sequence>
<dbReference type="RefSeq" id="WP_105393229.1">
    <property type="nucleotide sequence ID" value="NZ_PUIQ01000062.1"/>
</dbReference>
<evidence type="ECO:0000313" key="6">
    <source>
        <dbReference type="EMBL" id="PQP10848.1"/>
    </source>
</evidence>
<comment type="caution">
    <text evidence="6">The sequence shown here is derived from an EMBL/GenBank/DDBJ whole genome shotgun (WGS) entry which is preliminary data.</text>
</comment>
<reference evidence="6 7" key="1">
    <citation type="submission" date="2018-02" db="EMBL/GenBank/DDBJ databases">
        <title>Draft genome sequencing of Burkholderia cepacia Y14-15.</title>
        <authorList>
            <person name="Zheng B.-X."/>
        </authorList>
    </citation>
    <scope>NUCLEOTIDE SEQUENCE [LARGE SCALE GENOMIC DNA]</scope>
    <source>
        <strain evidence="6 7">Y14-15</strain>
    </source>
</reference>
<dbReference type="Pfam" id="PF04610">
    <property type="entry name" value="TrbL"/>
    <property type="match status" value="1"/>
</dbReference>
<feature type="transmembrane region" description="Helical" evidence="5">
    <location>
        <begin position="135"/>
        <end position="163"/>
    </location>
</feature>
<dbReference type="AlphaFoldDB" id="A0A2S8I824"/>